<keyword evidence="2" id="KW-1185">Reference proteome</keyword>
<accession>A0A238ZMX0</accession>
<dbReference type="Proteomes" id="UP000198305">
    <property type="component" value="Unassembled WGS sequence"/>
</dbReference>
<organism evidence="1 2">
    <name type="scientific">Methylobacillus rhizosphaerae</name>
    <dbReference type="NCBI Taxonomy" id="551994"/>
    <lineage>
        <taxon>Bacteria</taxon>
        <taxon>Pseudomonadati</taxon>
        <taxon>Pseudomonadota</taxon>
        <taxon>Betaproteobacteria</taxon>
        <taxon>Nitrosomonadales</taxon>
        <taxon>Methylophilaceae</taxon>
        <taxon>Methylobacillus</taxon>
    </lineage>
</organism>
<reference evidence="2" key="1">
    <citation type="submission" date="2017-06" db="EMBL/GenBank/DDBJ databases">
        <authorList>
            <person name="Varghese N."/>
            <person name="Submissions S."/>
        </authorList>
    </citation>
    <scope>NUCLEOTIDE SEQUENCE [LARGE SCALE GENOMIC DNA]</scope>
    <source>
        <strain evidence="2">Ca-68</strain>
    </source>
</reference>
<sequence>MGMMNQVDILSRTRYDSAILPRRLSLASELLSFASPKQSNQSKSDPDCLAGNVFPVPCGARFVRALAELATLKQTPALDPAQPALLGAVRRGEGQGRCGGKQLRLLPLPLSFRVVSRNLVALSRRLLGEMLDQVCGDNGLLGPGHSVSLAQSRRSSPESESLFAEKGNRHPLIPIRYSSATLPRRFSLVSKLLSFVSPKQSNQGKGAPDCLAGNVFPVPCIARFVQALAELASLRQTPVLDPAKPALLGVARRGEGQGLCRRLLDEISDQVCGDALLLSFQTLTINAFVPVLSRDGSVWRLA</sequence>
<dbReference type="EMBL" id="FZOA01000005">
    <property type="protein sequence ID" value="SNR84479.1"/>
    <property type="molecule type" value="Genomic_DNA"/>
</dbReference>
<name>A0A238ZMX0_9PROT</name>
<evidence type="ECO:0000313" key="1">
    <source>
        <dbReference type="EMBL" id="SNR84479.1"/>
    </source>
</evidence>
<proteinExistence type="predicted"/>
<protein>
    <submittedName>
        <fullName evidence="1">Uncharacterized protein</fullName>
    </submittedName>
</protein>
<evidence type="ECO:0000313" key="2">
    <source>
        <dbReference type="Proteomes" id="UP000198305"/>
    </source>
</evidence>
<dbReference type="AlphaFoldDB" id="A0A238ZMX0"/>
<gene>
    <name evidence="1" type="ORF">SAMN05192560_1367</name>
</gene>